<keyword evidence="3" id="KW-1185">Reference proteome</keyword>
<dbReference type="AlphaFoldDB" id="A0A023BCC9"/>
<dbReference type="GeneID" id="22910800"/>
<name>A0A023BCC9_GRENI</name>
<dbReference type="RefSeq" id="XP_011128936.1">
    <property type="nucleotide sequence ID" value="XM_011130634.1"/>
</dbReference>
<feature type="transmembrane region" description="Helical" evidence="1">
    <location>
        <begin position="56"/>
        <end position="83"/>
    </location>
</feature>
<organism evidence="2 3">
    <name type="scientific">Gregarina niphandrodes</name>
    <name type="common">Septate eugregarine</name>
    <dbReference type="NCBI Taxonomy" id="110365"/>
    <lineage>
        <taxon>Eukaryota</taxon>
        <taxon>Sar</taxon>
        <taxon>Alveolata</taxon>
        <taxon>Apicomplexa</taxon>
        <taxon>Conoidasida</taxon>
        <taxon>Gregarinasina</taxon>
        <taxon>Eugregarinorida</taxon>
        <taxon>Gregarinidae</taxon>
        <taxon>Gregarina</taxon>
    </lineage>
</organism>
<keyword evidence="1 2" id="KW-0812">Transmembrane</keyword>
<dbReference type="EMBL" id="AFNH02000107">
    <property type="protein sequence ID" value="EZG83575.1"/>
    <property type="molecule type" value="Genomic_DNA"/>
</dbReference>
<sequence length="151" mass="16603">MCAAFFRLVPEPEGVGEDPGPPISTLPHRPDQVDSESVKKFHNDCIQVDLRVRESVLLRAIASLIPDLLIVSMLCLAASLKFVWNSESLLIHLWLLAVVTAAFVTRKLFNPYHVHPACGSLTVFGDFFSVLHVHGSQSASGNSNVTFLRLP</sequence>
<evidence type="ECO:0000313" key="2">
    <source>
        <dbReference type="EMBL" id="EZG83575.1"/>
    </source>
</evidence>
<proteinExistence type="predicted"/>
<dbReference type="VEuPathDB" id="CryptoDB:GNI_014650"/>
<reference evidence="2" key="1">
    <citation type="submission" date="2013-12" db="EMBL/GenBank/DDBJ databases">
        <authorList>
            <person name="Omoto C.K."/>
            <person name="Sibley D."/>
            <person name="Venepally P."/>
            <person name="Hadjithomas M."/>
            <person name="Karamycheva S."/>
            <person name="Brunk B."/>
            <person name="Roos D."/>
            <person name="Caler E."/>
            <person name="Lorenzi H."/>
        </authorList>
    </citation>
    <scope>NUCLEOTIDE SEQUENCE</scope>
</reference>
<feature type="transmembrane region" description="Helical" evidence="1">
    <location>
        <begin position="89"/>
        <end position="105"/>
    </location>
</feature>
<evidence type="ECO:0000313" key="3">
    <source>
        <dbReference type="Proteomes" id="UP000019763"/>
    </source>
</evidence>
<accession>A0A023BCC9</accession>
<gene>
    <name evidence="2" type="ORF">GNI_014650</name>
</gene>
<keyword evidence="1" id="KW-0472">Membrane</keyword>
<comment type="caution">
    <text evidence="2">The sequence shown here is derived from an EMBL/GenBank/DDBJ whole genome shotgun (WGS) entry which is preliminary data.</text>
</comment>
<dbReference type="Proteomes" id="UP000019763">
    <property type="component" value="Unassembled WGS sequence"/>
</dbReference>
<keyword evidence="1" id="KW-1133">Transmembrane helix</keyword>
<evidence type="ECO:0000256" key="1">
    <source>
        <dbReference type="SAM" id="Phobius"/>
    </source>
</evidence>
<protein>
    <submittedName>
        <fullName evidence="2">Transmembrane protein</fullName>
    </submittedName>
</protein>